<proteinExistence type="predicted"/>
<evidence type="ECO:0000313" key="7">
    <source>
        <dbReference type="EMBL" id="GFR71667.1"/>
    </source>
</evidence>
<organism evidence="7 8">
    <name type="scientific">Elysia marginata</name>
    <dbReference type="NCBI Taxonomy" id="1093978"/>
    <lineage>
        <taxon>Eukaryota</taxon>
        <taxon>Metazoa</taxon>
        <taxon>Spiralia</taxon>
        <taxon>Lophotrochozoa</taxon>
        <taxon>Mollusca</taxon>
        <taxon>Gastropoda</taxon>
        <taxon>Heterobranchia</taxon>
        <taxon>Euthyneura</taxon>
        <taxon>Panpulmonata</taxon>
        <taxon>Sacoglossa</taxon>
        <taxon>Placobranchoidea</taxon>
        <taxon>Plakobranchidae</taxon>
        <taxon>Elysia</taxon>
    </lineage>
</organism>
<keyword evidence="4 5" id="KW-0472">Membrane</keyword>
<dbReference type="EMBL" id="BMAT01007805">
    <property type="protein sequence ID" value="GFR71667.1"/>
    <property type="molecule type" value="Genomic_DNA"/>
</dbReference>
<evidence type="ECO:0000256" key="2">
    <source>
        <dbReference type="ARBA" id="ARBA00022692"/>
    </source>
</evidence>
<feature type="domain" description="G-protein coupled receptors family 2 profile 2" evidence="6">
    <location>
        <begin position="1"/>
        <end position="121"/>
    </location>
</feature>
<dbReference type="PROSITE" id="PS50261">
    <property type="entry name" value="G_PROTEIN_RECEP_F2_4"/>
    <property type="match status" value="1"/>
</dbReference>
<dbReference type="InterPro" id="IPR050332">
    <property type="entry name" value="GPCR_2"/>
</dbReference>
<gene>
    <name evidence="7" type="ORF">ElyMa_003819100</name>
</gene>
<keyword evidence="2 5" id="KW-0812">Transmembrane</keyword>
<dbReference type="GO" id="GO:0008528">
    <property type="term" value="F:G protein-coupled peptide receptor activity"/>
    <property type="evidence" value="ECO:0007669"/>
    <property type="project" value="TreeGrafter"/>
</dbReference>
<dbReference type="PANTHER" id="PTHR45620">
    <property type="entry name" value="PDF RECEPTOR-LIKE PROTEIN-RELATED"/>
    <property type="match status" value="1"/>
</dbReference>
<dbReference type="Gene3D" id="1.20.1070.10">
    <property type="entry name" value="Rhodopsin 7-helix transmembrane proteins"/>
    <property type="match status" value="1"/>
</dbReference>
<evidence type="ECO:0000256" key="3">
    <source>
        <dbReference type="ARBA" id="ARBA00022989"/>
    </source>
</evidence>
<protein>
    <submittedName>
        <fullName evidence="7">Calcitonin receptor</fullName>
    </submittedName>
</protein>
<dbReference type="AlphaFoldDB" id="A0AAV4FEM2"/>
<dbReference type="GO" id="GO:0005886">
    <property type="term" value="C:plasma membrane"/>
    <property type="evidence" value="ECO:0007669"/>
    <property type="project" value="TreeGrafter"/>
</dbReference>
<evidence type="ECO:0000256" key="1">
    <source>
        <dbReference type="ARBA" id="ARBA00004141"/>
    </source>
</evidence>
<reference evidence="7 8" key="1">
    <citation type="journal article" date="2021" name="Elife">
        <title>Chloroplast acquisition without the gene transfer in kleptoplastic sea slugs, Plakobranchus ocellatus.</title>
        <authorList>
            <person name="Maeda T."/>
            <person name="Takahashi S."/>
            <person name="Yoshida T."/>
            <person name="Shimamura S."/>
            <person name="Takaki Y."/>
            <person name="Nagai Y."/>
            <person name="Toyoda A."/>
            <person name="Suzuki Y."/>
            <person name="Arimoto A."/>
            <person name="Ishii H."/>
            <person name="Satoh N."/>
            <person name="Nishiyama T."/>
            <person name="Hasebe M."/>
            <person name="Maruyama T."/>
            <person name="Minagawa J."/>
            <person name="Obokata J."/>
            <person name="Shigenobu S."/>
        </authorList>
    </citation>
    <scope>NUCLEOTIDE SEQUENCE [LARGE SCALE GENOMIC DNA]</scope>
</reference>
<name>A0AAV4FEM2_9GAST</name>
<comment type="subcellular location">
    <subcellularLocation>
        <location evidence="1">Membrane</location>
        <topology evidence="1">Multi-pass membrane protein</topology>
    </subcellularLocation>
</comment>
<dbReference type="InterPro" id="IPR017981">
    <property type="entry name" value="GPCR_2-like_7TM"/>
</dbReference>
<evidence type="ECO:0000313" key="8">
    <source>
        <dbReference type="Proteomes" id="UP000762676"/>
    </source>
</evidence>
<sequence length="121" mass="13458">MAMRIQSKADGTDNRGDTEDGLWCRCLHVVAQYFTTTNFSWMCCEGLYLHIIMAHTLHTGRTLIKSLIIGGWGIPLVLTGAYAAVRAMIPESNKRCWIHDDVLQWIIAGPILASVVVTIVN</sequence>
<evidence type="ECO:0000256" key="4">
    <source>
        <dbReference type="ARBA" id="ARBA00023136"/>
    </source>
</evidence>
<keyword evidence="8" id="KW-1185">Reference proteome</keyword>
<feature type="transmembrane region" description="Helical" evidence="5">
    <location>
        <begin position="63"/>
        <end position="82"/>
    </location>
</feature>
<dbReference type="PRINTS" id="PR00249">
    <property type="entry name" value="GPCRSECRETIN"/>
</dbReference>
<dbReference type="InterPro" id="IPR000832">
    <property type="entry name" value="GPCR_2_secretin-like"/>
</dbReference>
<accession>A0AAV4FEM2</accession>
<dbReference type="Proteomes" id="UP000762676">
    <property type="component" value="Unassembled WGS sequence"/>
</dbReference>
<evidence type="ECO:0000256" key="5">
    <source>
        <dbReference type="SAM" id="Phobius"/>
    </source>
</evidence>
<dbReference type="GO" id="GO:0007166">
    <property type="term" value="P:cell surface receptor signaling pathway"/>
    <property type="evidence" value="ECO:0007669"/>
    <property type="project" value="InterPro"/>
</dbReference>
<evidence type="ECO:0000259" key="6">
    <source>
        <dbReference type="PROSITE" id="PS50261"/>
    </source>
</evidence>
<dbReference type="GO" id="GO:0007188">
    <property type="term" value="P:adenylate cyclase-modulating G protein-coupled receptor signaling pathway"/>
    <property type="evidence" value="ECO:0007669"/>
    <property type="project" value="TreeGrafter"/>
</dbReference>
<dbReference type="PANTHER" id="PTHR45620:SF42">
    <property type="entry name" value="G-PROTEIN COUPLED RECEPTOR SEB-2"/>
    <property type="match status" value="1"/>
</dbReference>
<keyword evidence="7" id="KW-0675">Receptor</keyword>
<feature type="transmembrane region" description="Helical" evidence="5">
    <location>
        <begin position="102"/>
        <end position="120"/>
    </location>
</feature>
<dbReference type="Pfam" id="PF00002">
    <property type="entry name" value="7tm_2"/>
    <property type="match status" value="1"/>
</dbReference>
<keyword evidence="3 5" id="KW-1133">Transmembrane helix</keyword>
<comment type="caution">
    <text evidence="7">The sequence shown here is derived from an EMBL/GenBank/DDBJ whole genome shotgun (WGS) entry which is preliminary data.</text>
</comment>